<dbReference type="AlphaFoldDB" id="H0QW73"/>
<dbReference type="Gene3D" id="1.20.1250.20">
    <property type="entry name" value="MFS general substrate transporter like domains"/>
    <property type="match status" value="2"/>
</dbReference>
<keyword evidence="1" id="KW-1133">Transmembrane helix</keyword>
<dbReference type="RefSeq" id="WP_007316412.1">
    <property type="nucleotide sequence ID" value="NZ_BAEH01000018.1"/>
</dbReference>
<organism evidence="2 3">
    <name type="scientific">Gordonia effusa NBRC 100432</name>
    <dbReference type="NCBI Taxonomy" id="1077974"/>
    <lineage>
        <taxon>Bacteria</taxon>
        <taxon>Bacillati</taxon>
        <taxon>Actinomycetota</taxon>
        <taxon>Actinomycetes</taxon>
        <taxon>Mycobacteriales</taxon>
        <taxon>Gordoniaceae</taxon>
        <taxon>Gordonia</taxon>
    </lineage>
</organism>
<keyword evidence="1" id="KW-0812">Transmembrane</keyword>
<gene>
    <name evidence="2" type="ORF">GOEFS_018_01060</name>
</gene>
<proteinExistence type="predicted"/>
<feature type="transmembrane region" description="Helical" evidence="1">
    <location>
        <begin position="410"/>
        <end position="434"/>
    </location>
</feature>
<feature type="transmembrane region" description="Helical" evidence="1">
    <location>
        <begin position="186"/>
        <end position="208"/>
    </location>
</feature>
<protein>
    <submittedName>
        <fullName evidence="2">Putative major facilitator superfamily transporter</fullName>
    </submittedName>
</protein>
<dbReference type="eggNOG" id="COG2211">
    <property type="taxonomic scope" value="Bacteria"/>
</dbReference>
<evidence type="ECO:0000313" key="2">
    <source>
        <dbReference type="EMBL" id="GAB17074.1"/>
    </source>
</evidence>
<dbReference type="PANTHER" id="PTHR11328:SF24">
    <property type="entry name" value="MAJOR FACILITATOR SUPERFAMILY (MFS) PROFILE DOMAIN-CONTAINING PROTEIN"/>
    <property type="match status" value="1"/>
</dbReference>
<dbReference type="GO" id="GO:0015293">
    <property type="term" value="F:symporter activity"/>
    <property type="evidence" value="ECO:0007669"/>
    <property type="project" value="InterPro"/>
</dbReference>
<dbReference type="InterPro" id="IPR036259">
    <property type="entry name" value="MFS_trans_sf"/>
</dbReference>
<dbReference type="STRING" id="1077974.GOEFS_018_01060"/>
<feature type="transmembrane region" description="Helical" evidence="1">
    <location>
        <begin position="157"/>
        <end position="174"/>
    </location>
</feature>
<keyword evidence="3" id="KW-1185">Reference proteome</keyword>
<feature type="transmembrane region" description="Helical" evidence="1">
    <location>
        <begin position="238"/>
        <end position="261"/>
    </location>
</feature>
<dbReference type="GO" id="GO:0005886">
    <property type="term" value="C:plasma membrane"/>
    <property type="evidence" value="ECO:0007669"/>
    <property type="project" value="TreeGrafter"/>
</dbReference>
<reference evidence="2 3" key="1">
    <citation type="submission" date="2011-12" db="EMBL/GenBank/DDBJ databases">
        <title>Whole genome shotgun sequence of Gordonia effusa NBRC 100432.</title>
        <authorList>
            <person name="Yoshida I."/>
            <person name="Takarada H."/>
            <person name="Hosoyama A."/>
            <person name="Tsuchikane K."/>
            <person name="Katsumata H."/>
            <person name="Yamazaki S."/>
            <person name="Fujita N."/>
        </authorList>
    </citation>
    <scope>NUCLEOTIDE SEQUENCE [LARGE SCALE GENOMIC DNA]</scope>
    <source>
        <strain evidence="2 3">NBRC 100432</strain>
    </source>
</reference>
<dbReference type="SUPFAM" id="SSF103473">
    <property type="entry name" value="MFS general substrate transporter"/>
    <property type="match status" value="1"/>
</dbReference>
<feature type="transmembrane region" description="Helical" evidence="1">
    <location>
        <begin position="370"/>
        <end position="398"/>
    </location>
</feature>
<feature type="transmembrane region" description="Helical" evidence="1">
    <location>
        <begin position="328"/>
        <end position="349"/>
    </location>
</feature>
<evidence type="ECO:0000313" key="3">
    <source>
        <dbReference type="Proteomes" id="UP000035034"/>
    </source>
</evidence>
<dbReference type="Pfam" id="PF13347">
    <property type="entry name" value="MFS_2"/>
    <property type="match status" value="1"/>
</dbReference>
<comment type="caution">
    <text evidence="2">The sequence shown here is derived from an EMBL/GenBank/DDBJ whole genome shotgun (WGS) entry which is preliminary data.</text>
</comment>
<name>H0QW73_9ACTN</name>
<dbReference type="InterPro" id="IPR039672">
    <property type="entry name" value="MFS_2"/>
</dbReference>
<keyword evidence="1" id="KW-0472">Membrane</keyword>
<feature type="transmembrane region" description="Helical" evidence="1">
    <location>
        <begin position="12"/>
        <end position="39"/>
    </location>
</feature>
<dbReference type="GO" id="GO:0008643">
    <property type="term" value="P:carbohydrate transport"/>
    <property type="evidence" value="ECO:0007669"/>
    <property type="project" value="InterPro"/>
</dbReference>
<feature type="transmembrane region" description="Helical" evidence="1">
    <location>
        <begin position="86"/>
        <end position="108"/>
    </location>
</feature>
<feature type="transmembrane region" description="Helical" evidence="1">
    <location>
        <begin position="114"/>
        <end position="137"/>
    </location>
</feature>
<feature type="transmembrane region" description="Helical" evidence="1">
    <location>
        <begin position="304"/>
        <end position="322"/>
    </location>
</feature>
<accession>H0QW73</accession>
<evidence type="ECO:0000256" key="1">
    <source>
        <dbReference type="SAM" id="Phobius"/>
    </source>
</evidence>
<feature type="transmembrane region" description="Helical" evidence="1">
    <location>
        <begin position="273"/>
        <end position="292"/>
    </location>
</feature>
<dbReference type="Proteomes" id="UP000035034">
    <property type="component" value="Unassembled WGS sequence"/>
</dbReference>
<dbReference type="PANTHER" id="PTHR11328">
    <property type="entry name" value="MAJOR FACILITATOR SUPERFAMILY DOMAIN-CONTAINING PROTEIN"/>
    <property type="match status" value="1"/>
</dbReference>
<feature type="transmembrane region" description="Helical" evidence="1">
    <location>
        <begin position="45"/>
        <end position="65"/>
    </location>
</feature>
<sequence>MTSSTGTQHISRLTYVGYAAGSVGTGGFGVLPGLVLAFYLTDTLAVTAILASFVVLLPKIIDVVLNPVIGSRSDADMQRIGTRRRLMLLGALAIAPLFLLTFSAPTAWPPWAAAIWVLVAFSLTAVAFSCFQVPYIALPADLTDDYHERTRLVSGRIAVLAATILVVGAGGPAIRDAVGGAPGYAVMGLAVGLLISAGMLLATLWAAWRRAIPHRETSPHGSYRAAFSAVTDGGRFPILLSVYVIQALASAIPLAGAPYLAKYVLERDGAVTLLFVALVAPAIVVMPVWSFIGQRIGKLAALRWASVIFAVAMLALLGAGWWDGPWVYVPICIAGAGYAGMQIFPLALLPDIIDERSDRVGADQGGAISGLWTACEAVGLALGPAAFLAVLAATGFISSSGDETVAQPDTAAWGIVIGFSVLPAALVLVTLVVLRRMTDTALESLGDNR</sequence>
<dbReference type="EMBL" id="BAEH01000018">
    <property type="protein sequence ID" value="GAB17074.1"/>
    <property type="molecule type" value="Genomic_DNA"/>
</dbReference>